<dbReference type="GO" id="GO:0000978">
    <property type="term" value="F:RNA polymerase II cis-regulatory region sequence-specific DNA binding"/>
    <property type="evidence" value="ECO:0007669"/>
    <property type="project" value="TreeGrafter"/>
</dbReference>
<dbReference type="GO" id="GO:0048468">
    <property type="term" value="P:cell development"/>
    <property type="evidence" value="ECO:0007669"/>
    <property type="project" value="UniProtKB-ARBA"/>
</dbReference>
<organism evidence="3 4">
    <name type="scientific">Papilio xuthus</name>
    <name type="common">Asian swallowtail butterfly</name>
    <dbReference type="NCBI Taxonomy" id="66420"/>
    <lineage>
        <taxon>Eukaryota</taxon>
        <taxon>Metazoa</taxon>
        <taxon>Ecdysozoa</taxon>
        <taxon>Arthropoda</taxon>
        <taxon>Hexapoda</taxon>
        <taxon>Insecta</taxon>
        <taxon>Pterygota</taxon>
        <taxon>Neoptera</taxon>
        <taxon>Endopterygota</taxon>
        <taxon>Lepidoptera</taxon>
        <taxon>Glossata</taxon>
        <taxon>Ditrysia</taxon>
        <taxon>Papilionoidea</taxon>
        <taxon>Papilionidae</taxon>
        <taxon>Papilioninae</taxon>
        <taxon>Papilio</taxon>
    </lineage>
</organism>
<dbReference type="GO" id="GO:0038061">
    <property type="term" value="P:non-canonical NF-kappaB signal transduction"/>
    <property type="evidence" value="ECO:0007669"/>
    <property type="project" value="TreeGrafter"/>
</dbReference>
<dbReference type="SMART" id="SM00429">
    <property type="entry name" value="IPT"/>
    <property type="match status" value="1"/>
</dbReference>
<feature type="region of interest" description="Disordered" evidence="1">
    <location>
        <begin position="1"/>
        <end position="20"/>
    </location>
</feature>
<dbReference type="InterPro" id="IPR014756">
    <property type="entry name" value="Ig_E-set"/>
</dbReference>
<evidence type="ECO:0000259" key="2">
    <source>
        <dbReference type="PROSITE" id="PS50254"/>
    </source>
</evidence>
<feature type="compositionally biased region" description="Polar residues" evidence="1">
    <location>
        <begin position="1"/>
        <end position="16"/>
    </location>
</feature>
<dbReference type="GO" id="GO:0007249">
    <property type="term" value="P:canonical NF-kappaB signal transduction"/>
    <property type="evidence" value="ECO:0007669"/>
    <property type="project" value="TreeGrafter"/>
</dbReference>
<dbReference type="GO" id="GO:0033554">
    <property type="term" value="P:cellular response to stress"/>
    <property type="evidence" value="ECO:0007669"/>
    <property type="project" value="TreeGrafter"/>
</dbReference>
<dbReference type="GO" id="GO:0000981">
    <property type="term" value="F:DNA-binding transcription factor activity, RNA polymerase II-specific"/>
    <property type="evidence" value="ECO:0007669"/>
    <property type="project" value="TreeGrafter"/>
</dbReference>
<dbReference type="Pfam" id="PF00554">
    <property type="entry name" value="RHD_DNA_bind"/>
    <property type="match status" value="1"/>
</dbReference>
<dbReference type="InterPro" id="IPR013783">
    <property type="entry name" value="Ig-like_fold"/>
</dbReference>
<protein>
    <submittedName>
        <fullName evidence="3">Embryonic polarity protein dorsal</fullName>
    </submittedName>
</protein>
<dbReference type="Proteomes" id="UP000053268">
    <property type="component" value="Unassembled WGS sequence"/>
</dbReference>
<evidence type="ECO:0000313" key="3">
    <source>
        <dbReference type="EMBL" id="KPJ05506.1"/>
    </source>
</evidence>
<dbReference type="InterPro" id="IPR000451">
    <property type="entry name" value="NFkB/Dor"/>
</dbReference>
<dbReference type="GO" id="GO:0034097">
    <property type="term" value="P:response to cytokine"/>
    <property type="evidence" value="ECO:0007669"/>
    <property type="project" value="TreeGrafter"/>
</dbReference>
<dbReference type="InterPro" id="IPR011539">
    <property type="entry name" value="RHD_DNA_bind_dom"/>
</dbReference>
<dbReference type="GO" id="GO:0045944">
    <property type="term" value="P:positive regulation of transcription by RNA polymerase II"/>
    <property type="evidence" value="ECO:0007669"/>
    <property type="project" value="TreeGrafter"/>
</dbReference>
<evidence type="ECO:0000256" key="1">
    <source>
        <dbReference type="SAM" id="MobiDB-lite"/>
    </source>
</evidence>
<dbReference type="STRING" id="66420.A0A194QPU0"/>
<dbReference type="GO" id="GO:0048731">
    <property type="term" value="P:system development"/>
    <property type="evidence" value="ECO:0007669"/>
    <property type="project" value="UniProtKB-ARBA"/>
</dbReference>
<evidence type="ECO:0000313" key="4">
    <source>
        <dbReference type="Proteomes" id="UP000053268"/>
    </source>
</evidence>
<dbReference type="Gene3D" id="2.60.40.340">
    <property type="entry name" value="Rel homology domain (RHD), DNA-binding domain"/>
    <property type="match status" value="1"/>
</dbReference>
<dbReference type="SUPFAM" id="SSF81296">
    <property type="entry name" value="E set domains"/>
    <property type="match status" value="1"/>
</dbReference>
<dbReference type="PANTHER" id="PTHR24169">
    <property type="entry name" value="NUCLEAR FACTOR NF-KAPPA-B PROTEIN"/>
    <property type="match status" value="1"/>
</dbReference>
<dbReference type="PRINTS" id="PR00057">
    <property type="entry name" value="NFKBTNSCPFCT"/>
</dbReference>
<accession>A0A194QPU0</accession>
<dbReference type="InterPro" id="IPR002909">
    <property type="entry name" value="IPT_dom"/>
</dbReference>
<dbReference type="InterPro" id="IPR008967">
    <property type="entry name" value="p53-like_TF_DNA-bd_sf"/>
</dbReference>
<dbReference type="PROSITE" id="PS50254">
    <property type="entry name" value="REL_2"/>
    <property type="match status" value="1"/>
</dbReference>
<reference evidence="3 4" key="1">
    <citation type="journal article" date="2015" name="Nat. Commun.">
        <title>Outbred genome sequencing and CRISPR/Cas9 gene editing in butterflies.</title>
        <authorList>
            <person name="Li X."/>
            <person name="Fan D."/>
            <person name="Zhang W."/>
            <person name="Liu G."/>
            <person name="Zhang L."/>
            <person name="Zhao L."/>
            <person name="Fang X."/>
            <person name="Chen L."/>
            <person name="Dong Y."/>
            <person name="Chen Y."/>
            <person name="Ding Y."/>
            <person name="Zhao R."/>
            <person name="Feng M."/>
            <person name="Zhu Y."/>
            <person name="Feng Y."/>
            <person name="Jiang X."/>
            <person name="Zhu D."/>
            <person name="Xiang H."/>
            <person name="Feng X."/>
            <person name="Li S."/>
            <person name="Wang J."/>
            <person name="Zhang G."/>
            <person name="Kronforst M.R."/>
            <person name="Wang W."/>
        </authorList>
    </citation>
    <scope>NUCLEOTIDE SEQUENCE [LARGE SCALE GENOMIC DNA]</scope>
    <source>
        <strain evidence="3">Ya'a_city_454_Px</strain>
        <tissue evidence="3">Whole body</tissue>
    </source>
</reference>
<dbReference type="InterPro" id="IPR032397">
    <property type="entry name" value="RHD_dimer"/>
</dbReference>
<feature type="domain" description="RHD" evidence="2">
    <location>
        <begin position="22"/>
        <end position="211"/>
    </location>
</feature>
<dbReference type="InterPro" id="IPR037059">
    <property type="entry name" value="RHD_DNA_bind_dom_sf"/>
</dbReference>
<dbReference type="PANTHER" id="PTHR24169:SF25">
    <property type="entry name" value="DORSAL-RELATED IMMUNITY FACTOR DIF-RELATED"/>
    <property type="match status" value="1"/>
</dbReference>
<dbReference type="Gene3D" id="2.60.40.10">
    <property type="entry name" value="Immunoglobulins"/>
    <property type="match status" value="1"/>
</dbReference>
<sequence>MANQLSISRRTALQTSELKKRSKKPSVRVIVQPVDSHRFRYKSEGRWAGSIPGVNKKGNKEGYPTIEISGCPDGKAAILVSCVTKDSPYKTHPHGVVAREMYLSEEEVRKGACKVVVELTGESTKVSFNNIGIHRKMKLRRSSRRGVASASTHLEVSSFSSGFDYCREPKSIDLNALRLCFQVFVMDKKDNIRLRLPPVVTNVIHDKKTQGELQIVRLSCQESPATGGRFVILLCKKVKPSDTTVVFVQGSEDWEVAASDISSHQHVAFCFNTPPYRHTDITTNVTVSVQLKRLSDNARSEPVQFVYTPPRTVDKKKYTEKKPLSAWLQNANLPMESESSPEQVRYTPAQSPMEQEQFPTETKHLQPWPVDLPPMVGPSPHQLQYPVHDMSWMDRSYVQLEQLPHVPRLQTTPHAAHCDYSITSRDPSLSPARNLNPFFSHYEENVLIMDNRSECHSVSPIFAPSPDLNTGQVVEEMQVSLEKFSGLLEEPISDHLNELSIKDFVGGDSPKI</sequence>
<name>A0A194QPU0_PAPXU</name>
<keyword evidence="4" id="KW-1185">Reference proteome</keyword>
<dbReference type="CDD" id="cd07827">
    <property type="entry name" value="RHD-n"/>
    <property type="match status" value="1"/>
</dbReference>
<dbReference type="GO" id="GO:0005634">
    <property type="term" value="C:nucleus"/>
    <property type="evidence" value="ECO:0007669"/>
    <property type="project" value="TreeGrafter"/>
</dbReference>
<dbReference type="Pfam" id="PF16179">
    <property type="entry name" value="RHD_dimer"/>
    <property type="match status" value="1"/>
</dbReference>
<proteinExistence type="predicted"/>
<dbReference type="GO" id="GO:0005737">
    <property type="term" value="C:cytoplasm"/>
    <property type="evidence" value="ECO:0007669"/>
    <property type="project" value="InterPro"/>
</dbReference>
<gene>
    <name evidence="3" type="ORF">RR46_02122</name>
</gene>
<dbReference type="EMBL" id="KQ458671">
    <property type="protein sequence ID" value="KPJ05506.1"/>
    <property type="molecule type" value="Genomic_DNA"/>
</dbReference>
<dbReference type="SUPFAM" id="SSF49417">
    <property type="entry name" value="p53-like transcription factors"/>
    <property type="match status" value="1"/>
</dbReference>
<dbReference type="AlphaFoldDB" id="A0A194QPU0"/>
<dbReference type="GO" id="GO:0045087">
    <property type="term" value="P:innate immune response"/>
    <property type="evidence" value="ECO:0007669"/>
    <property type="project" value="TreeGrafter"/>
</dbReference>